<dbReference type="InterPro" id="IPR007016">
    <property type="entry name" value="O-antigen_ligase-rel_domated"/>
</dbReference>
<keyword evidence="4 5" id="KW-0472">Membrane</keyword>
<feature type="transmembrane region" description="Helical" evidence="5">
    <location>
        <begin position="42"/>
        <end position="62"/>
    </location>
</feature>
<feature type="transmembrane region" description="Helical" evidence="5">
    <location>
        <begin position="106"/>
        <end position="123"/>
    </location>
</feature>
<feature type="domain" description="O-antigen ligase-related" evidence="6">
    <location>
        <begin position="257"/>
        <end position="401"/>
    </location>
</feature>
<accession>A0A285UXG0</accession>
<evidence type="ECO:0000256" key="3">
    <source>
        <dbReference type="ARBA" id="ARBA00022989"/>
    </source>
</evidence>
<gene>
    <name evidence="7" type="ORF">SAMN05892877_12315</name>
</gene>
<evidence type="ECO:0000256" key="5">
    <source>
        <dbReference type="SAM" id="Phobius"/>
    </source>
</evidence>
<evidence type="ECO:0000256" key="2">
    <source>
        <dbReference type="ARBA" id="ARBA00022692"/>
    </source>
</evidence>
<feature type="transmembrane region" description="Helical" evidence="5">
    <location>
        <begin position="130"/>
        <end position="150"/>
    </location>
</feature>
<dbReference type="AlphaFoldDB" id="A0A285UXG0"/>
<keyword evidence="8" id="KW-1185">Reference proteome</keyword>
<dbReference type="Proteomes" id="UP000219167">
    <property type="component" value="Unassembled WGS sequence"/>
</dbReference>
<dbReference type="GO" id="GO:0016874">
    <property type="term" value="F:ligase activity"/>
    <property type="evidence" value="ECO:0007669"/>
    <property type="project" value="UniProtKB-KW"/>
</dbReference>
<proteinExistence type="predicted"/>
<feature type="transmembrane region" description="Helical" evidence="5">
    <location>
        <begin position="188"/>
        <end position="208"/>
    </location>
</feature>
<evidence type="ECO:0000259" key="6">
    <source>
        <dbReference type="Pfam" id="PF04932"/>
    </source>
</evidence>
<dbReference type="RefSeq" id="WP_097142684.1">
    <property type="nucleotide sequence ID" value="NZ_OBQD01000023.1"/>
</dbReference>
<sequence>MNATGYGGGMERRVPDILFGAMLVLGVFPVFILAQLSANQSIAAVLPFALGAVAFGSVAVVAAAAGRKWAITLLFVFAFFGLSFGMRMDGYARTGGMDWQNMTKLVAWLLVFLIFPFHVRRLVPFLREKTIVLALIYGCVAFASSAWSLIPAYTAANSLGLISYLILACIVVSVLGAEATIRLLTQTLLVFLTIGLISGIALPDIAWLPPSAEESVYRLRGFSGHPNVLGAQAALLVTLAVVLRRHRRLPAMLFLPALLVGFAAIIAADSRTMLAATIVVWLVISLRERKLLGPMAALGGAGLIFAMALLAVGEFPDLTFLLGPLARTGSISEVVTLTGRTELWIVSGELIAQKPVLGWGFGGTEALLIESVGRAFQGAPVNAHNMYIQAIFNLGFLGALPIFTLLGVLVSRMWTRPDAIRDQPVLLMMVMGLTEVSILALPVLLTFTFFLVLAREAQPDVVGDAHAPSRLKKMRTA</sequence>
<evidence type="ECO:0000256" key="4">
    <source>
        <dbReference type="ARBA" id="ARBA00023136"/>
    </source>
</evidence>
<dbReference type="OrthoDB" id="4391260at2"/>
<keyword evidence="3 5" id="KW-1133">Transmembrane helix</keyword>
<keyword evidence="2 5" id="KW-0812">Transmembrane</keyword>
<feature type="transmembrane region" description="Helical" evidence="5">
    <location>
        <begin position="391"/>
        <end position="414"/>
    </location>
</feature>
<comment type="subcellular location">
    <subcellularLocation>
        <location evidence="1">Membrane</location>
        <topology evidence="1">Multi-pass membrane protein</topology>
    </subcellularLocation>
</comment>
<keyword evidence="7" id="KW-0436">Ligase</keyword>
<name>A0A285UXG0_9HYPH</name>
<dbReference type="InterPro" id="IPR051533">
    <property type="entry name" value="WaaL-like"/>
</dbReference>
<feature type="transmembrane region" description="Helical" evidence="5">
    <location>
        <begin position="69"/>
        <end position="86"/>
    </location>
</feature>
<feature type="transmembrane region" description="Helical" evidence="5">
    <location>
        <begin position="291"/>
        <end position="312"/>
    </location>
</feature>
<dbReference type="PANTHER" id="PTHR37422:SF13">
    <property type="entry name" value="LIPOPOLYSACCHARIDE BIOSYNTHESIS PROTEIN PA4999-RELATED"/>
    <property type="match status" value="1"/>
</dbReference>
<dbReference type="EMBL" id="OBQD01000023">
    <property type="protein sequence ID" value="SOC46532.1"/>
    <property type="molecule type" value="Genomic_DNA"/>
</dbReference>
<protein>
    <submittedName>
        <fullName evidence="7">O-antigen ligase</fullName>
    </submittedName>
</protein>
<dbReference type="PANTHER" id="PTHR37422">
    <property type="entry name" value="TEICHURONIC ACID BIOSYNTHESIS PROTEIN TUAE"/>
    <property type="match status" value="1"/>
</dbReference>
<dbReference type="Pfam" id="PF04932">
    <property type="entry name" value="Wzy_C"/>
    <property type="match status" value="1"/>
</dbReference>
<feature type="transmembrane region" description="Helical" evidence="5">
    <location>
        <begin position="156"/>
        <end position="176"/>
    </location>
</feature>
<organism evidence="7 8">
    <name type="scientific">Rhizobium subbaraonis</name>
    <dbReference type="NCBI Taxonomy" id="908946"/>
    <lineage>
        <taxon>Bacteria</taxon>
        <taxon>Pseudomonadati</taxon>
        <taxon>Pseudomonadota</taxon>
        <taxon>Alphaproteobacteria</taxon>
        <taxon>Hyphomicrobiales</taxon>
        <taxon>Rhizobiaceae</taxon>
        <taxon>Rhizobium/Agrobacterium group</taxon>
        <taxon>Rhizobium</taxon>
    </lineage>
</organism>
<evidence type="ECO:0000256" key="1">
    <source>
        <dbReference type="ARBA" id="ARBA00004141"/>
    </source>
</evidence>
<evidence type="ECO:0000313" key="8">
    <source>
        <dbReference type="Proteomes" id="UP000219167"/>
    </source>
</evidence>
<dbReference type="GO" id="GO:0016020">
    <property type="term" value="C:membrane"/>
    <property type="evidence" value="ECO:0007669"/>
    <property type="project" value="UniProtKB-SubCell"/>
</dbReference>
<feature type="transmembrane region" description="Helical" evidence="5">
    <location>
        <begin position="17"/>
        <end position="36"/>
    </location>
</feature>
<evidence type="ECO:0000313" key="7">
    <source>
        <dbReference type="EMBL" id="SOC46532.1"/>
    </source>
</evidence>
<reference evidence="7 8" key="1">
    <citation type="submission" date="2017-08" db="EMBL/GenBank/DDBJ databases">
        <authorList>
            <person name="de Groot N.N."/>
        </authorList>
    </citation>
    <scope>NUCLEOTIDE SEQUENCE [LARGE SCALE GENOMIC DNA]</scope>
    <source>
        <strain evidence="7 8">JC85</strain>
    </source>
</reference>
<feature type="transmembrane region" description="Helical" evidence="5">
    <location>
        <begin position="426"/>
        <end position="453"/>
    </location>
</feature>
<feature type="transmembrane region" description="Helical" evidence="5">
    <location>
        <begin position="228"/>
        <end position="245"/>
    </location>
</feature>
<feature type="transmembrane region" description="Helical" evidence="5">
    <location>
        <begin position="257"/>
        <end position="285"/>
    </location>
</feature>